<protein>
    <recommendedName>
        <fullName evidence="2">SGNH hydrolase-type esterase domain-containing protein</fullName>
    </recommendedName>
</protein>
<reference evidence="3" key="1">
    <citation type="submission" date="2021-04" db="EMBL/GenBank/DDBJ databases">
        <title>Pseudonocardia sp. nov., isolated from sandy soil of mangrove forest.</title>
        <authorList>
            <person name="Zan Z."/>
            <person name="Huang R."/>
            <person name="Liu W."/>
        </authorList>
    </citation>
    <scope>NUCLEOTIDE SEQUENCE</scope>
    <source>
        <strain evidence="3">S2-4</strain>
    </source>
</reference>
<evidence type="ECO:0000313" key="3">
    <source>
        <dbReference type="EMBL" id="MCO1660053.1"/>
    </source>
</evidence>
<dbReference type="Proteomes" id="UP001165283">
    <property type="component" value="Unassembled WGS sequence"/>
</dbReference>
<dbReference type="Pfam" id="PF13472">
    <property type="entry name" value="Lipase_GDSL_2"/>
    <property type="match status" value="1"/>
</dbReference>
<feature type="domain" description="SGNH hydrolase-type esterase" evidence="2">
    <location>
        <begin position="83"/>
        <end position="355"/>
    </location>
</feature>
<comment type="caution">
    <text evidence="3">The sequence shown here is derived from an EMBL/GenBank/DDBJ whole genome shotgun (WGS) entry which is preliminary data.</text>
</comment>
<keyword evidence="4" id="KW-1185">Reference proteome</keyword>
<dbReference type="InterPro" id="IPR013830">
    <property type="entry name" value="SGNH_hydro"/>
</dbReference>
<organism evidence="3 4">
    <name type="scientific">Pseudonocardia humida</name>
    <dbReference type="NCBI Taxonomy" id="2800819"/>
    <lineage>
        <taxon>Bacteria</taxon>
        <taxon>Bacillati</taxon>
        <taxon>Actinomycetota</taxon>
        <taxon>Actinomycetes</taxon>
        <taxon>Pseudonocardiales</taxon>
        <taxon>Pseudonocardiaceae</taxon>
        <taxon>Pseudonocardia</taxon>
    </lineage>
</organism>
<evidence type="ECO:0000259" key="2">
    <source>
        <dbReference type="Pfam" id="PF13472"/>
    </source>
</evidence>
<gene>
    <name evidence="3" type="ORF">KDL28_33845</name>
</gene>
<dbReference type="SUPFAM" id="SSF52266">
    <property type="entry name" value="SGNH hydrolase"/>
    <property type="match status" value="1"/>
</dbReference>
<sequence>MVSTLRHAHIPRSGEGVGLSTGGGERTGQGGCDRPSVLSVTRTPRRPGPAVTVAALAACALLGAALLGAPSAAADPRPTAVVVLGDSVASGEGAGDYEEGTRGEGGNWCHRSAHAYVHRTGLAERSVNLACSGADSADVAFGPGTDSAEGSQAERLVEVATRYRVTTVLVQLGSNDDAALVATAIACIRAFLDVTTPPCRQSVGPLLDERMAATAVKVQGAVQDVRRAMERAGYRPDRYQLVLSSYAAASTEHMVGVPGLIGCPYSRADAGWGRTTLFPRLSAALAGVAERTGARFLDMTRATEGREACSRPDPAQEWQRRLTVDPHAFAYGGLDAAAYHVAAESFHPSAAGQAAFGGCVGEFVRSSLASAACVPVDGGLQVQRTVQTPAA</sequence>
<accession>A0ABT1AAM3</accession>
<dbReference type="InterPro" id="IPR036514">
    <property type="entry name" value="SGNH_hydro_sf"/>
</dbReference>
<name>A0ABT1AAM3_9PSEU</name>
<feature type="compositionally biased region" description="Basic residues" evidence="1">
    <location>
        <begin position="1"/>
        <end position="10"/>
    </location>
</feature>
<proteinExistence type="predicted"/>
<evidence type="ECO:0000256" key="1">
    <source>
        <dbReference type="SAM" id="MobiDB-lite"/>
    </source>
</evidence>
<dbReference type="EMBL" id="JAGSOV010000077">
    <property type="protein sequence ID" value="MCO1660053.1"/>
    <property type="molecule type" value="Genomic_DNA"/>
</dbReference>
<feature type="region of interest" description="Disordered" evidence="1">
    <location>
        <begin position="1"/>
        <end position="47"/>
    </location>
</feature>
<feature type="compositionally biased region" description="Gly residues" evidence="1">
    <location>
        <begin position="15"/>
        <end position="31"/>
    </location>
</feature>
<evidence type="ECO:0000313" key="4">
    <source>
        <dbReference type="Proteomes" id="UP001165283"/>
    </source>
</evidence>
<dbReference type="Gene3D" id="3.40.50.1110">
    <property type="entry name" value="SGNH hydrolase"/>
    <property type="match status" value="1"/>
</dbReference>